<comment type="caution">
    <text evidence="2">The sequence shown here is derived from an EMBL/GenBank/DDBJ whole genome shotgun (WGS) entry which is preliminary data.</text>
</comment>
<reference evidence="2 3" key="1">
    <citation type="submission" date="2020-05" db="EMBL/GenBank/DDBJ databases">
        <title>Whole genome sequencing and identification of novel metabolites from Paenibacillus alvei strain JR949.</title>
        <authorList>
            <person name="Rajendhran J."/>
            <person name="Sree Pranav P."/>
            <person name="Mahalakshmi B."/>
            <person name="Karthikeyan R."/>
        </authorList>
    </citation>
    <scope>NUCLEOTIDE SEQUENCE [LARGE SCALE GENOMIC DNA]</scope>
    <source>
        <strain evidence="2 3">JR949</strain>
    </source>
</reference>
<feature type="transmembrane region" description="Helical" evidence="1">
    <location>
        <begin position="55"/>
        <end position="79"/>
    </location>
</feature>
<accession>A0AAP6ZRK6</accession>
<name>A0AAP6ZRK6_PAEAL</name>
<organism evidence="2 3">
    <name type="scientific">Paenibacillus alvei</name>
    <name type="common">Bacillus alvei</name>
    <dbReference type="NCBI Taxonomy" id="44250"/>
    <lineage>
        <taxon>Bacteria</taxon>
        <taxon>Bacillati</taxon>
        <taxon>Bacillota</taxon>
        <taxon>Bacilli</taxon>
        <taxon>Bacillales</taxon>
        <taxon>Paenibacillaceae</taxon>
        <taxon>Paenibacillus</taxon>
    </lineage>
</organism>
<gene>
    <name evidence="2" type="ORF">HMI46_01410</name>
</gene>
<evidence type="ECO:0000313" key="2">
    <source>
        <dbReference type="EMBL" id="NOJ69213.1"/>
    </source>
</evidence>
<evidence type="ECO:0000256" key="1">
    <source>
        <dbReference type="SAM" id="Phobius"/>
    </source>
</evidence>
<dbReference type="AlphaFoldDB" id="A0AAP6ZRK6"/>
<feature type="transmembrane region" description="Helical" evidence="1">
    <location>
        <begin position="174"/>
        <end position="195"/>
    </location>
</feature>
<feature type="transmembrane region" description="Helical" evidence="1">
    <location>
        <begin position="120"/>
        <end position="141"/>
    </location>
</feature>
<evidence type="ECO:0000313" key="3">
    <source>
        <dbReference type="Proteomes" id="UP000552038"/>
    </source>
</evidence>
<keyword evidence="1" id="KW-0812">Transmembrane</keyword>
<dbReference type="EMBL" id="JABFOR010000001">
    <property type="protein sequence ID" value="NOJ69213.1"/>
    <property type="molecule type" value="Genomic_DNA"/>
</dbReference>
<protein>
    <submittedName>
        <fullName evidence="2">Uncharacterized protein</fullName>
    </submittedName>
</protein>
<dbReference type="RefSeq" id="WP_171414472.1">
    <property type="nucleotide sequence ID" value="NZ_JABFOR010000001.1"/>
</dbReference>
<sequence length="202" mass="21818">MNARSLAFVAVRLGALYLIATSLLEMAKNAADVVRLISGIIYMDIGNENVAYSSLPFLLLPIVVPLICGILLWCLAYRLSQALAPAKLRLEPPIESAGTRSNSEDHLLPLRSHTHGANPILRTCLHIGLGISGIMLLVNSIPEFIKLLIMLTNQEAALFVEHTWTEDSANFVKVIVQMLLGICLAAGAGGIARFFTRTAPSS</sequence>
<keyword evidence="1" id="KW-0472">Membrane</keyword>
<dbReference type="Proteomes" id="UP000552038">
    <property type="component" value="Unassembled WGS sequence"/>
</dbReference>
<proteinExistence type="predicted"/>
<keyword evidence="1" id="KW-1133">Transmembrane helix</keyword>